<evidence type="ECO:0000256" key="20">
    <source>
        <dbReference type="ARBA" id="ARBA00047808"/>
    </source>
</evidence>
<dbReference type="EMBL" id="MFTC01000088">
    <property type="protein sequence ID" value="OGI49798.1"/>
    <property type="molecule type" value="Genomic_DNA"/>
</dbReference>
<dbReference type="SUPFAM" id="SSF53623">
    <property type="entry name" value="MurD-like peptide ligases, catalytic domain"/>
    <property type="match status" value="1"/>
</dbReference>
<dbReference type="UniPathway" id="UPA00077">
    <property type="reaction ID" value="UER00157"/>
</dbReference>
<evidence type="ECO:0000256" key="1">
    <source>
        <dbReference type="ARBA" id="ARBA00001946"/>
    </source>
</evidence>
<dbReference type="STRING" id="1817768.A3A87_07000"/>
<comment type="catalytic activity">
    <reaction evidence="19">
        <text>(6S)-5,6,7,8-tetrahydrofolyl-(gamma-L-Glu)(n) + L-glutamate + ATP = (6S)-5,6,7,8-tetrahydrofolyl-(gamma-L-Glu)(n+1) + ADP + phosphate + H(+)</text>
        <dbReference type="Rhea" id="RHEA:10580"/>
        <dbReference type="Rhea" id="RHEA-COMP:14738"/>
        <dbReference type="Rhea" id="RHEA-COMP:14740"/>
        <dbReference type="ChEBI" id="CHEBI:15378"/>
        <dbReference type="ChEBI" id="CHEBI:29985"/>
        <dbReference type="ChEBI" id="CHEBI:30616"/>
        <dbReference type="ChEBI" id="CHEBI:43474"/>
        <dbReference type="ChEBI" id="CHEBI:141005"/>
        <dbReference type="ChEBI" id="CHEBI:456216"/>
        <dbReference type="EC" id="6.3.2.17"/>
    </reaction>
</comment>
<evidence type="ECO:0000256" key="18">
    <source>
        <dbReference type="ARBA" id="ARBA00032510"/>
    </source>
</evidence>
<comment type="pathway">
    <text evidence="3">Cofactor biosynthesis; tetrahydrofolate biosynthesis; 7,8-dihydrofolate from 2-amino-4-hydroxy-6-hydroxymethyl-7,8-dihydropteridine diphosphate and 4-aminobenzoate: step 2/2.</text>
</comment>
<dbReference type="GO" id="GO:0046654">
    <property type="term" value="P:tetrahydrofolate biosynthetic process"/>
    <property type="evidence" value="ECO:0007669"/>
    <property type="project" value="UniProtKB-UniPathway"/>
</dbReference>
<evidence type="ECO:0000256" key="12">
    <source>
        <dbReference type="ARBA" id="ARBA00022741"/>
    </source>
</evidence>
<dbReference type="GO" id="GO:0008841">
    <property type="term" value="F:dihydrofolate synthase activity"/>
    <property type="evidence" value="ECO:0007669"/>
    <property type="project" value="UniProtKB-EC"/>
</dbReference>
<accession>A0A1F6TXC9</accession>
<name>A0A1F6TXC9_9PROT</name>
<comment type="catalytic activity">
    <reaction evidence="21">
        <text>(6R)-5,10-methylenetetrahydrofolyl-(gamma-L-Glu)(n) + L-glutamate + ATP = (6R)-5,10-methylenetetrahydrofolyl-(gamma-L-Glu)(n+1) + ADP + phosphate + H(+)</text>
        <dbReference type="Rhea" id="RHEA:51912"/>
        <dbReference type="Rhea" id="RHEA-COMP:13257"/>
        <dbReference type="Rhea" id="RHEA-COMP:13258"/>
        <dbReference type="ChEBI" id="CHEBI:15378"/>
        <dbReference type="ChEBI" id="CHEBI:29985"/>
        <dbReference type="ChEBI" id="CHEBI:30616"/>
        <dbReference type="ChEBI" id="CHEBI:43474"/>
        <dbReference type="ChEBI" id="CHEBI:136572"/>
        <dbReference type="ChEBI" id="CHEBI:456216"/>
        <dbReference type="EC" id="6.3.2.17"/>
    </reaction>
</comment>
<evidence type="ECO:0000256" key="6">
    <source>
        <dbReference type="ARBA" id="ARBA00011245"/>
    </source>
</evidence>
<dbReference type="GO" id="GO:0004326">
    <property type="term" value="F:tetrahydrofolylpolyglutamate synthase activity"/>
    <property type="evidence" value="ECO:0007669"/>
    <property type="project" value="UniProtKB-EC"/>
</dbReference>
<evidence type="ECO:0000256" key="2">
    <source>
        <dbReference type="ARBA" id="ARBA00002714"/>
    </source>
</evidence>
<dbReference type="InterPro" id="IPR004101">
    <property type="entry name" value="Mur_ligase_C"/>
</dbReference>
<evidence type="ECO:0000256" key="7">
    <source>
        <dbReference type="ARBA" id="ARBA00013023"/>
    </source>
</evidence>
<comment type="catalytic activity">
    <reaction evidence="20">
        <text>10-formyltetrahydrofolyl-(gamma-L-Glu)(n) + L-glutamate + ATP = 10-formyltetrahydrofolyl-(gamma-L-Glu)(n+1) + ADP + phosphate + H(+)</text>
        <dbReference type="Rhea" id="RHEA:51904"/>
        <dbReference type="Rhea" id="RHEA-COMP:13088"/>
        <dbReference type="Rhea" id="RHEA-COMP:14300"/>
        <dbReference type="ChEBI" id="CHEBI:15378"/>
        <dbReference type="ChEBI" id="CHEBI:29985"/>
        <dbReference type="ChEBI" id="CHEBI:30616"/>
        <dbReference type="ChEBI" id="CHEBI:43474"/>
        <dbReference type="ChEBI" id="CHEBI:134413"/>
        <dbReference type="ChEBI" id="CHEBI:456216"/>
        <dbReference type="EC" id="6.3.2.17"/>
    </reaction>
</comment>
<dbReference type="PANTHER" id="PTHR11136">
    <property type="entry name" value="FOLYLPOLYGLUTAMATE SYNTHASE-RELATED"/>
    <property type="match status" value="1"/>
</dbReference>
<keyword evidence="15" id="KW-0289">Folate biosynthesis</keyword>
<evidence type="ECO:0000256" key="10">
    <source>
        <dbReference type="ARBA" id="ARBA00022598"/>
    </source>
</evidence>
<evidence type="ECO:0000256" key="16">
    <source>
        <dbReference type="ARBA" id="ARBA00030048"/>
    </source>
</evidence>
<dbReference type="GO" id="GO:0046872">
    <property type="term" value="F:metal ion binding"/>
    <property type="evidence" value="ECO:0007669"/>
    <property type="project" value="UniProtKB-KW"/>
</dbReference>
<sequence length="427" mass="46010">MVSAYLKPRTFSDWLAWIETLHPRMIELGLDRVHAVLDNLGPRRPPYAAVAISGTNGKGSTTVMCETILRRAGYKVGAYTSPHLISYNERVRVDGRAATDAELCNAFERIEAARGTVPLTYFEFGTLAAFDLFQSAKIDIAVLEVGMGGRLDAVNAIDADVSIVTAVDIDHVSWLGSTRAAIGREKAGIFRPGRPAICGDPDPPEIIAAEAARIGARLLQVGRDFQIERSATDWAWRKGERLRAGLPYPSLRGDYQLYNAACALTALEMFNPRFPVTQANVRDGLISAVIPGRFQVLPGRPVRVLDVAHNAQAARSLAATLKQQAIPGRTLAVFGMLRDKDIVSVIGPLAGVVDRWYPATLNVPRGATAAHLIEALTSAGVHTPAQEFDDVHQAYAAAMHDAGASDRVVIFGSFHTVGDILAALGKD</sequence>
<evidence type="ECO:0000256" key="14">
    <source>
        <dbReference type="ARBA" id="ARBA00022842"/>
    </source>
</evidence>
<feature type="domain" description="Mur ligase C-terminal" evidence="24">
    <location>
        <begin position="292"/>
        <end position="414"/>
    </location>
</feature>
<dbReference type="InterPro" id="IPR036615">
    <property type="entry name" value="Mur_ligase_C_dom_sf"/>
</dbReference>
<comment type="catalytic activity">
    <reaction evidence="22">
        <text>7,8-dihydropteroate + L-glutamate + ATP = 7,8-dihydrofolate + ADP + phosphate + H(+)</text>
        <dbReference type="Rhea" id="RHEA:23584"/>
        <dbReference type="ChEBI" id="CHEBI:15378"/>
        <dbReference type="ChEBI" id="CHEBI:17839"/>
        <dbReference type="ChEBI" id="CHEBI:29985"/>
        <dbReference type="ChEBI" id="CHEBI:30616"/>
        <dbReference type="ChEBI" id="CHEBI:43474"/>
        <dbReference type="ChEBI" id="CHEBI:57451"/>
        <dbReference type="ChEBI" id="CHEBI:456216"/>
        <dbReference type="EC" id="6.3.2.12"/>
    </reaction>
</comment>
<comment type="function">
    <text evidence="2">Functions in two distinct reactions of the de novo folate biosynthetic pathway. Catalyzes the addition of a glutamate residue to dihydropteroate (7,8-dihydropteroate or H2Pte) to form dihydrofolate (7,8-dihydrofolate monoglutamate or H2Pte-Glu). Also catalyzes successive additions of L-glutamate to tetrahydrofolate or 10-formyltetrahydrofolate or 5,10-methylenetetrahydrofolate, leading to folylpolyglutamate derivatives.</text>
</comment>
<dbReference type="NCBIfam" id="TIGR01499">
    <property type="entry name" value="folC"/>
    <property type="match status" value="1"/>
</dbReference>
<keyword evidence="10 23" id="KW-0436">Ligase</keyword>
<dbReference type="NCBIfam" id="NF008101">
    <property type="entry name" value="PRK10846.1"/>
    <property type="match status" value="1"/>
</dbReference>
<keyword evidence="11" id="KW-0479">Metal-binding</keyword>
<dbReference type="InterPro" id="IPR036565">
    <property type="entry name" value="Mur-like_cat_sf"/>
</dbReference>
<evidence type="ECO:0000259" key="24">
    <source>
        <dbReference type="Pfam" id="PF02875"/>
    </source>
</evidence>
<dbReference type="PIRSF" id="PIRSF001563">
    <property type="entry name" value="Folylpolyglu_synth"/>
    <property type="match status" value="1"/>
</dbReference>
<dbReference type="EC" id="6.3.2.12" evidence="7"/>
<evidence type="ECO:0000256" key="11">
    <source>
        <dbReference type="ARBA" id="ARBA00022723"/>
    </source>
</evidence>
<dbReference type="InterPro" id="IPR013221">
    <property type="entry name" value="Mur_ligase_cen"/>
</dbReference>
<evidence type="ECO:0000313" key="26">
    <source>
        <dbReference type="EMBL" id="OGI49798.1"/>
    </source>
</evidence>
<proteinExistence type="inferred from homology"/>
<keyword evidence="14" id="KW-0460">Magnesium</keyword>
<dbReference type="PANTHER" id="PTHR11136:SF0">
    <property type="entry name" value="DIHYDROFOLATE SYNTHETASE-RELATED"/>
    <property type="match status" value="1"/>
</dbReference>
<dbReference type="InterPro" id="IPR018109">
    <property type="entry name" value="Folylpolyglutamate_synth_CS"/>
</dbReference>
<comment type="cofactor">
    <cofactor evidence="1">
        <name>Mg(2+)</name>
        <dbReference type="ChEBI" id="CHEBI:18420"/>
    </cofactor>
</comment>
<evidence type="ECO:0000256" key="13">
    <source>
        <dbReference type="ARBA" id="ARBA00022840"/>
    </source>
</evidence>
<evidence type="ECO:0000256" key="3">
    <source>
        <dbReference type="ARBA" id="ARBA00004799"/>
    </source>
</evidence>
<comment type="pathway">
    <text evidence="4">Cofactor biosynthesis; tetrahydrofolylpolyglutamate biosynthesis.</text>
</comment>
<feature type="domain" description="Mur ligase central" evidence="25">
    <location>
        <begin position="52"/>
        <end position="266"/>
    </location>
</feature>
<gene>
    <name evidence="26" type="ORF">A3A87_07000</name>
</gene>
<evidence type="ECO:0000259" key="25">
    <source>
        <dbReference type="Pfam" id="PF08245"/>
    </source>
</evidence>
<evidence type="ECO:0000256" key="23">
    <source>
        <dbReference type="PIRNR" id="PIRNR001563"/>
    </source>
</evidence>
<reference evidence="26 27" key="1">
    <citation type="journal article" date="2016" name="Nat. Commun.">
        <title>Thousands of microbial genomes shed light on interconnected biogeochemical processes in an aquifer system.</title>
        <authorList>
            <person name="Anantharaman K."/>
            <person name="Brown C.T."/>
            <person name="Hug L.A."/>
            <person name="Sharon I."/>
            <person name="Castelle C.J."/>
            <person name="Probst A.J."/>
            <person name="Thomas B.C."/>
            <person name="Singh A."/>
            <person name="Wilkins M.J."/>
            <person name="Karaoz U."/>
            <person name="Brodie E.L."/>
            <person name="Williams K.H."/>
            <person name="Hubbard S.S."/>
            <person name="Banfield J.F."/>
        </authorList>
    </citation>
    <scope>NUCLEOTIDE SEQUENCE [LARGE SCALE GENOMIC DNA]</scope>
</reference>
<dbReference type="PROSITE" id="PS01011">
    <property type="entry name" value="FOLYLPOLYGLU_SYNT_1"/>
    <property type="match status" value="1"/>
</dbReference>
<organism evidence="26 27">
    <name type="scientific">Candidatus Muproteobacteria bacterium RIFCSPLOWO2_01_FULL_60_18</name>
    <dbReference type="NCBI Taxonomy" id="1817768"/>
    <lineage>
        <taxon>Bacteria</taxon>
        <taxon>Pseudomonadati</taxon>
        <taxon>Pseudomonadota</taxon>
        <taxon>Candidatus Muproteobacteria</taxon>
    </lineage>
</organism>
<dbReference type="AlphaFoldDB" id="A0A1F6TXC9"/>
<dbReference type="GO" id="GO:0005737">
    <property type="term" value="C:cytoplasm"/>
    <property type="evidence" value="ECO:0007669"/>
    <property type="project" value="TreeGrafter"/>
</dbReference>
<evidence type="ECO:0000256" key="19">
    <source>
        <dbReference type="ARBA" id="ARBA00047493"/>
    </source>
</evidence>
<comment type="caution">
    <text evidence="26">The sequence shown here is derived from an EMBL/GenBank/DDBJ whole genome shotgun (WGS) entry which is preliminary data.</text>
</comment>
<evidence type="ECO:0000256" key="8">
    <source>
        <dbReference type="ARBA" id="ARBA00013025"/>
    </source>
</evidence>
<comment type="subunit">
    <text evidence="6">Monomer.</text>
</comment>
<dbReference type="FunFam" id="3.40.1190.10:FF:000004">
    <property type="entry name" value="Dihydrofolate synthase/folylpolyglutamate synthase"/>
    <property type="match status" value="1"/>
</dbReference>
<evidence type="ECO:0000256" key="4">
    <source>
        <dbReference type="ARBA" id="ARBA00005150"/>
    </source>
</evidence>
<dbReference type="Proteomes" id="UP000179037">
    <property type="component" value="Unassembled WGS sequence"/>
</dbReference>
<comment type="similarity">
    <text evidence="5 23">Belongs to the folylpolyglutamate synthase family.</text>
</comment>
<evidence type="ECO:0000256" key="21">
    <source>
        <dbReference type="ARBA" id="ARBA00049035"/>
    </source>
</evidence>
<evidence type="ECO:0000256" key="17">
    <source>
        <dbReference type="ARBA" id="ARBA00030592"/>
    </source>
</evidence>
<dbReference type="InterPro" id="IPR001645">
    <property type="entry name" value="Folylpolyglutamate_synth"/>
</dbReference>
<evidence type="ECO:0000256" key="9">
    <source>
        <dbReference type="ARBA" id="ARBA00019357"/>
    </source>
</evidence>
<protein>
    <recommendedName>
        <fullName evidence="9">Dihydrofolate synthase/folylpolyglutamate synthase</fullName>
        <ecNumber evidence="7">6.3.2.12</ecNumber>
        <ecNumber evidence="8">6.3.2.17</ecNumber>
    </recommendedName>
    <alternativeName>
        <fullName evidence="18">Folylpoly-gamma-glutamate synthetase-dihydrofolate synthetase</fullName>
    </alternativeName>
    <alternativeName>
        <fullName evidence="16">Folylpolyglutamate synthetase</fullName>
    </alternativeName>
    <alternativeName>
        <fullName evidence="17">Tetrahydrofolylpolyglutamate synthase</fullName>
    </alternativeName>
</protein>
<keyword evidence="13 23" id="KW-0067">ATP-binding</keyword>
<dbReference type="Gene3D" id="3.90.190.20">
    <property type="entry name" value="Mur ligase, C-terminal domain"/>
    <property type="match status" value="1"/>
</dbReference>
<dbReference type="SUPFAM" id="SSF53244">
    <property type="entry name" value="MurD-like peptide ligases, peptide-binding domain"/>
    <property type="match status" value="1"/>
</dbReference>
<dbReference type="Pfam" id="PF02875">
    <property type="entry name" value="Mur_ligase_C"/>
    <property type="match status" value="1"/>
</dbReference>
<dbReference type="Pfam" id="PF08245">
    <property type="entry name" value="Mur_ligase_M"/>
    <property type="match status" value="1"/>
</dbReference>
<evidence type="ECO:0000313" key="27">
    <source>
        <dbReference type="Proteomes" id="UP000179037"/>
    </source>
</evidence>
<evidence type="ECO:0000256" key="5">
    <source>
        <dbReference type="ARBA" id="ARBA00008276"/>
    </source>
</evidence>
<evidence type="ECO:0000256" key="22">
    <source>
        <dbReference type="ARBA" id="ARBA00049161"/>
    </source>
</evidence>
<dbReference type="Gene3D" id="3.40.1190.10">
    <property type="entry name" value="Mur-like, catalytic domain"/>
    <property type="match status" value="1"/>
</dbReference>
<keyword evidence="12 23" id="KW-0547">Nucleotide-binding</keyword>
<dbReference type="GO" id="GO:0046656">
    <property type="term" value="P:folic acid biosynthetic process"/>
    <property type="evidence" value="ECO:0007669"/>
    <property type="project" value="UniProtKB-KW"/>
</dbReference>
<dbReference type="GO" id="GO:0005524">
    <property type="term" value="F:ATP binding"/>
    <property type="evidence" value="ECO:0007669"/>
    <property type="project" value="UniProtKB-KW"/>
</dbReference>
<dbReference type="EC" id="6.3.2.17" evidence="8"/>
<evidence type="ECO:0000256" key="15">
    <source>
        <dbReference type="ARBA" id="ARBA00022909"/>
    </source>
</evidence>